<keyword evidence="4" id="KW-1185">Reference proteome</keyword>
<organism evidence="3 4">
    <name type="scientific">Meganyctiphanes norvegica</name>
    <name type="common">Northern krill</name>
    <name type="synonym">Thysanopoda norvegica</name>
    <dbReference type="NCBI Taxonomy" id="48144"/>
    <lineage>
        <taxon>Eukaryota</taxon>
        <taxon>Metazoa</taxon>
        <taxon>Ecdysozoa</taxon>
        <taxon>Arthropoda</taxon>
        <taxon>Crustacea</taxon>
        <taxon>Multicrustacea</taxon>
        <taxon>Malacostraca</taxon>
        <taxon>Eumalacostraca</taxon>
        <taxon>Eucarida</taxon>
        <taxon>Euphausiacea</taxon>
        <taxon>Euphausiidae</taxon>
        <taxon>Meganyctiphanes</taxon>
    </lineage>
</organism>
<dbReference type="SUPFAM" id="SSF81296">
    <property type="entry name" value="E set domains"/>
    <property type="match status" value="2"/>
</dbReference>
<reference evidence="3 4" key="1">
    <citation type="submission" date="2024-05" db="EMBL/GenBank/DDBJ databases">
        <authorList>
            <person name="Wallberg A."/>
        </authorList>
    </citation>
    <scope>NUCLEOTIDE SEQUENCE [LARGE SCALE GENOMIC DNA]</scope>
</reference>
<feature type="non-terminal residue" evidence="3">
    <location>
        <position position="308"/>
    </location>
</feature>
<accession>A0AAV2Q571</accession>
<evidence type="ECO:0000313" key="4">
    <source>
        <dbReference type="Proteomes" id="UP001497623"/>
    </source>
</evidence>
<dbReference type="Pfam" id="PF00339">
    <property type="entry name" value="Arrestin_N"/>
    <property type="match status" value="1"/>
</dbReference>
<dbReference type="AlphaFoldDB" id="A0AAV2Q571"/>
<dbReference type="Pfam" id="PF02752">
    <property type="entry name" value="Arrestin_C"/>
    <property type="match status" value="1"/>
</dbReference>
<comment type="caution">
    <text evidence="3">The sequence shown here is derived from an EMBL/GenBank/DDBJ whole genome shotgun (WGS) entry which is preliminary data.</text>
</comment>
<dbReference type="InterPro" id="IPR014752">
    <property type="entry name" value="Arrestin-like_C"/>
</dbReference>
<dbReference type="EMBL" id="CAXKWB010004070">
    <property type="protein sequence ID" value="CAL4071928.1"/>
    <property type="molecule type" value="Genomic_DNA"/>
</dbReference>
<comment type="similarity">
    <text evidence="1">Belongs to the arrestin family.</text>
</comment>
<sequence length="308" mass="34952">MAPNIHVVFDNSNIVFFPGQHITGRVQINCNRYVTARSINIKFKGFSKVHWTEQETRGTGDDRKTETVHYDSHEEYYKAKYCLWGDGCNHNQLPPGAHTFNFSFTLPYNIPSSFRSDYGKVQHEIEVKIDVPMGIDIKKIIPYSVNEIYDLNRDQQALLPIELNKHKTVCCLCCRSGPISIVLRVGRSGYVPGEAVVINAECTNMSNRLVNHCKARIIEKVIHHARGKKKESSRIVAEKAHPQIEPGESDIWSGEQLMVPALPPSHLQHCHNINITYVLQSNIPFIDGSIRVLLFEFGNITPVQSFSK</sequence>
<evidence type="ECO:0000259" key="2">
    <source>
        <dbReference type="SMART" id="SM01017"/>
    </source>
</evidence>
<dbReference type="PANTHER" id="PTHR11188:SF176">
    <property type="entry name" value="ARRESTIN DOMAIN-CONTAINING PROTEIN 1"/>
    <property type="match status" value="1"/>
</dbReference>
<dbReference type="GO" id="GO:0005737">
    <property type="term" value="C:cytoplasm"/>
    <property type="evidence" value="ECO:0007669"/>
    <property type="project" value="TreeGrafter"/>
</dbReference>
<evidence type="ECO:0000256" key="1">
    <source>
        <dbReference type="ARBA" id="ARBA00005298"/>
    </source>
</evidence>
<proteinExistence type="inferred from homology"/>
<protein>
    <recommendedName>
        <fullName evidence="2">Arrestin C-terminal-like domain-containing protein</fullName>
    </recommendedName>
</protein>
<name>A0AAV2Q571_MEGNR</name>
<dbReference type="InterPro" id="IPR014756">
    <property type="entry name" value="Ig_E-set"/>
</dbReference>
<dbReference type="PANTHER" id="PTHR11188">
    <property type="entry name" value="ARRESTIN DOMAIN CONTAINING PROTEIN"/>
    <property type="match status" value="1"/>
</dbReference>
<gene>
    <name evidence="3" type="ORF">MNOR_LOCUS8694</name>
</gene>
<evidence type="ECO:0000313" key="3">
    <source>
        <dbReference type="EMBL" id="CAL4071928.1"/>
    </source>
</evidence>
<dbReference type="InterPro" id="IPR050357">
    <property type="entry name" value="Arrestin_domain-protein"/>
</dbReference>
<dbReference type="InterPro" id="IPR011022">
    <property type="entry name" value="Arrestin_C-like"/>
</dbReference>
<feature type="domain" description="Arrestin C-terminal-like" evidence="2">
    <location>
        <begin position="175"/>
        <end position="292"/>
    </location>
</feature>
<dbReference type="GO" id="GO:0015031">
    <property type="term" value="P:protein transport"/>
    <property type="evidence" value="ECO:0007669"/>
    <property type="project" value="TreeGrafter"/>
</dbReference>
<dbReference type="InterPro" id="IPR011021">
    <property type="entry name" value="Arrestin-like_N"/>
</dbReference>
<dbReference type="Gene3D" id="2.60.40.640">
    <property type="match status" value="2"/>
</dbReference>
<dbReference type="Proteomes" id="UP001497623">
    <property type="component" value="Unassembled WGS sequence"/>
</dbReference>
<dbReference type="SMART" id="SM01017">
    <property type="entry name" value="Arrestin_C"/>
    <property type="match status" value="1"/>
</dbReference>